<comment type="subcellular location">
    <subcellularLocation>
        <location evidence="1 13">Cytoplasm</location>
    </subcellularLocation>
</comment>
<dbReference type="InterPro" id="IPR004612">
    <property type="entry name" value="Resolv_RecU"/>
</dbReference>
<keyword evidence="9 13" id="KW-0233">DNA recombination</keyword>
<comment type="caution">
    <text evidence="14">The sequence shown here is derived from an EMBL/GenBank/DDBJ whole genome shotgun (WGS) entry which is preliminary data.</text>
</comment>
<name>A0AAE3HCN3_9FIRM</name>
<dbReference type="GO" id="GO:0006281">
    <property type="term" value="P:DNA repair"/>
    <property type="evidence" value="ECO:0007669"/>
    <property type="project" value="UniProtKB-UniRule"/>
</dbReference>
<dbReference type="CDD" id="cd22354">
    <property type="entry name" value="RecU-like"/>
    <property type="match status" value="1"/>
</dbReference>
<feature type="binding site" evidence="13">
    <location>
        <position position="95"/>
    </location>
    <ligand>
        <name>Mg(2+)</name>
        <dbReference type="ChEBI" id="CHEBI:18420"/>
    </ligand>
</feature>
<comment type="similarity">
    <text evidence="11 13">Belongs to the RecU family.</text>
</comment>
<evidence type="ECO:0000256" key="13">
    <source>
        <dbReference type="HAMAP-Rule" id="MF_00130"/>
    </source>
</evidence>
<gene>
    <name evidence="13" type="primary">recU</name>
    <name evidence="14" type="ORF">NSA47_01120</name>
</gene>
<evidence type="ECO:0000313" key="14">
    <source>
        <dbReference type="EMBL" id="MCR1897591.1"/>
    </source>
</evidence>
<evidence type="ECO:0000313" key="15">
    <source>
        <dbReference type="Proteomes" id="UP001205748"/>
    </source>
</evidence>
<dbReference type="Pfam" id="PF03838">
    <property type="entry name" value="RecU"/>
    <property type="match status" value="1"/>
</dbReference>
<dbReference type="EMBL" id="JANKAS010000001">
    <property type="protein sequence ID" value="MCR1897591.1"/>
    <property type="molecule type" value="Genomic_DNA"/>
</dbReference>
<keyword evidence="15" id="KW-1185">Reference proteome</keyword>
<dbReference type="SUPFAM" id="SSF52980">
    <property type="entry name" value="Restriction endonuclease-like"/>
    <property type="match status" value="1"/>
</dbReference>
<dbReference type="GO" id="GO:0007059">
    <property type="term" value="P:chromosome segregation"/>
    <property type="evidence" value="ECO:0007669"/>
    <property type="project" value="UniProtKB-UniRule"/>
</dbReference>
<comment type="function">
    <text evidence="13">Endonuclease that resolves Holliday junction intermediates in genetic recombination. Cleaves mobile four-strand junctions by introducing symmetrical nicks in paired strands. Promotes annealing of linear ssDNA with homologous dsDNA. Required for DNA repair, homologous recombination and chromosome segregation.</text>
</comment>
<dbReference type="GO" id="GO:0006310">
    <property type="term" value="P:DNA recombination"/>
    <property type="evidence" value="ECO:0007669"/>
    <property type="project" value="UniProtKB-UniRule"/>
</dbReference>
<evidence type="ECO:0000256" key="5">
    <source>
        <dbReference type="ARBA" id="ARBA00022759"/>
    </source>
</evidence>
<keyword evidence="4 13" id="KW-0479">Metal-binding</keyword>
<comment type="catalytic activity">
    <reaction evidence="13">
        <text>Endonucleolytic cleavage at a junction such as a reciprocal single-stranded crossover between two homologous DNA duplexes (Holliday junction).</text>
        <dbReference type="EC" id="3.1.21.10"/>
    </reaction>
</comment>
<dbReference type="GO" id="GO:0003676">
    <property type="term" value="F:nucleic acid binding"/>
    <property type="evidence" value="ECO:0007669"/>
    <property type="project" value="InterPro"/>
</dbReference>
<keyword evidence="2 13" id="KW-0963">Cytoplasm</keyword>
<evidence type="ECO:0000256" key="7">
    <source>
        <dbReference type="ARBA" id="ARBA00022801"/>
    </source>
</evidence>
<accession>A0AAE3HCN3</accession>
<dbReference type="InterPro" id="IPR011856">
    <property type="entry name" value="tRNA_endonuc-like_dom_sf"/>
</dbReference>
<organism evidence="14 15">
    <name type="scientific">Irregularibacter muris</name>
    <dbReference type="NCBI Taxonomy" id="1796619"/>
    <lineage>
        <taxon>Bacteria</taxon>
        <taxon>Bacillati</taxon>
        <taxon>Bacillota</taxon>
        <taxon>Clostridia</taxon>
        <taxon>Eubacteriales</taxon>
        <taxon>Eubacteriaceae</taxon>
        <taxon>Irregularibacter</taxon>
    </lineage>
</organism>
<dbReference type="GO" id="GO:0005737">
    <property type="term" value="C:cytoplasm"/>
    <property type="evidence" value="ECO:0007669"/>
    <property type="project" value="UniProtKB-SubCell"/>
</dbReference>
<dbReference type="RefSeq" id="WP_257528994.1">
    <property type="nucleotide sequence ID" value="NZ_JANKAS010000001.1"/>
</dbReference>
<evidence type="ECO:0000256" key="11">
    <source>
        <dbReference type="ARBA" id="ARBA00023447"/>
    </source>
</evidence>
<reference evidence="14" key="1">
    <citation type="submission" date="2022-07" db="EMBL/GenBank/DDBJ databases">
        <title>Enhanced cultured diversity of the mouse gut microbiota enables custom-made synthetic communities.</title>
        <authorList>
            <person name="Afrizal A."/>
        </authorList>
    </citation>
    <scope>NUCLEOTIDE SEQUENCE</scope>
    <source>
        <strain evidence="14">DSM 28593</strain>
    </source>
</reference>
<evidence type="ECO:0000256" key="6">
    <source>
        <dbReference type="ARBA" id="ARBA00022763"/>
    </source>
</evidence>
<keyword evidence="3 13" id="KW-0540">Nuclease</keyword>
<evidence type="ECO:0000256" key="4">
    <source>
        <dbReference type="ARBA" id="ARBA00022723"/>
    </source>
</evidence>
<dbReference type="InterPro" id="IPR011335">
    <property type="entry name" value="Restrct_endonuc-II-like"/>
</dbReference>
<keyword evidence="6 13" id="KW-0227">DNA damage</keyword>
<protein>
    <recommendedName>
        <fullName evidence="12 13">Holliday junction resolvase RecU</fullName>
        <ecNumber evidence="13">3.1.21.10</ecNumber>
    </recommendedName>
    <alternativeName>
        <fullName evidence="13">Recombination protein U homolog</fullName>
    </alternativeName>
</protein>
<evidence type="ECO:0000256" key="10">
    <source>
        <dbReference type="ARBA" id="ARBA00023204"/>
    </source>
</evidence>
<keyword evidence="5 13" id="KW-0255">Endonuclease</keyword>
<keyword evidence="7 13" id="KW-0378">Hydrolase</keyword>
<dbReference type="AlphaFoldDB" id="A0AAE3HCN3"/>
<feature type="binding site" evidence="13">
    <location>
        <position position="62"/>
    </location>
    <ligand>
        <name>Mg(2+)</name>
        <dbReference type="ChEBI" id="CHEBI:18420"/>
    </ligand>
</feature>
<evidence type="ECO:0000256" key="2">
    <source>
        <dbReference type="ARBA" id="ARBA00022490"/>
    </source>
</evidence>
<keyword evidence="10 13" id="KW-0234">DNA repair</keyword>
<feature type="site" description="Transition state stabilizer" evidence="13">
    <location>
        <position position="79"/>
    </location>
</feature>
<dbReference type="GO" id="GO:0008821">
    <property type="term" value="F:crossover junction DNA endonuclease activity"/>
    <property type="evidence" value="ECO:0007669"/>
    <property type="project" value="UniProtKB-EC"/>
</dbReference>
<dbReference type="Gene3D" id="3.40.1350.10">
    <property type="match status" value="1"/>
</dbReference>
<dbReference type="EC" id="3.1.21.10" evidence="13"/>
<evidence type="ECO:0000256" key="12">
    <source>
        <dbReference type="ARBA" id="ARBA00029523"/>
    </source>
</evidence>
<feature type="binding site" evidence="13">
    <location>
        <position position="77"/>
    </location>
    <ligand>
        <name>Mg(2+)</name>
        <dbReference type="ChEBI" id="CHEBI:18420"/>
    </ligand>
</feature>
<sequence>MAYWNSRGLRGNTLEELINLTNENYLKHNLAIIQKIPTSIKPVKFDKEKGIIKLAYFEQKSTVDYMGSVQGIPVCFEAKETTKKNLPISNIHAHQIEFMEQFTRQKGVAFLIVYFNTVDEYFFIPFEDLKIYWERAQRGERKSISYQECNPLFKIENNKGLFIPYLTTLNRYLMMKKQQEGEGII</sequence>
<evidence type="ECO:0000256" key="9">
    <source>
        <dbReference type="ARBA" id="ARBA00023172"/>
    </source>
</evidence>
<dbReference type="Proteomes" id="UP001205748">
    <property type="component" value="Unassembled WGS sequence"/>
</dbReference>
<evidence type="ECO:0000256" key="3">
    <source>
        <dbReference type="ARBA" id="ARBA00022722"/>
    </source>
</evidence>
<dbReference type="GO" id="GO:0000287">
    <property type="term" value="F:magnesium ion binding"/>
    <property type="evidence" value="ECO:0007669"/>
    <property type="project" value="UniProtKB-UniRule"/>
</dbReference>
<evidence type="ECO:0000256" key="1">
    <source>
        <dbReference type="ARBA" id="ARBA00004496"/>
    </source>
</evidence>
<feature type="binding site" evidence="13">
    <location>
        <position position="64"/>
    </location>
    <ligand>
        <name>Mg(2+)</name>
        <dbReference type="ChEBI" id="CHEBI:18420"/>
    </ligand>
</feature>
<keyword evidence="8 13" id="KW-0460">Magnesium</keyword>
<proteinExistence type="inferred from homology"/>
<evidence type="ECO:0000256" key="8">
    <source>
        <dbReference type="ARBA" id="ARBA00022842"/>
    </source>
</evidence>
<dbReference type="PIRSF" id="PIRSF037785">
    <property type="entry name" value="RecU"/>
    <property type="match status" value="1"/>
</dbReference>
<comment type="cofactor">
    <cofactor evidence="13">
        <name>Mg(2+)</name>
        <dbReference type="ChEBI" id="CHEBI:18420"/>
    </cofactor>
    <text evidence="13">Binds 1 Mg(2+) ion per subunit.</text>
</comment>
<dbReference type="HAMAP" id="MF_00130">
    <property type="entry name" value="RecU"/>
    <property type="match status" value="1"/>
</dbReference>